<sequence>MAASVFANEDLLHEIFQNCSKQDIASVRQCHRQFEPAASHYLFTSITCGFRKRYLRRLRRIAANEKFSKGVREIVWETASYQNQKSPYKMQQVLDCLDLTTEHYDQGLKKFISGLRIATARMDALAADEAELITATWFFANVQAALSSFTGLRRVVVTSWRRDDLQFFSARTLLGKDDFMPPPFQTLLDARATKSNQAYSTMLLPLLLARAGRELTSLETLPTPKTVLGQEGAKQYTFPGLQFHFNWMASDPLKLQQSMWPLRKLRTLHLDIGDQNIKGRPQNQSLRENTGNGGLAQFLASLPKLESLHIRLYSVAFVADMLSYTVLSIHDVFGSTLFPCLRHLRLESMWLESSEGLCTLLEAHSVTLETLELSNINIGGVGAATLPGFPHACVVPAALEGDLLAERPSHDEWFKIAETCRRLPKLKGLFIESPSVSKEWNYLPFFETEELMEIGMDGKENELYQGVEHGIELGL</sequence>
<name>A0A6A6CS28_ZASCE</name>
<evidence type="ECO:0008006" key="3">
    <source>
        <dbReference type="Google" id="ProtNLM"/>
    </source>
</evidence>
<dbReference type="EMBL" id="ML993587">
    <property type="protein sequence ID" value="KAF2169891.1"/>
    <property type="molecule type" value="Genomic_DNA"/>
</dbReference>
<dbReference type="GeneID" id="54558598"/>
<evidence type="ECO:0000313" key="1">
    <source>
        <dbReference type="EMBL" id="KAF2169891.1"/>
    </source>
</evidence>
<gene>
    <name evidence="1" type="ORF">M409DRAFT_20304</name>
</gene>
<dbReference type="Gene3D" id="3.80.10.10">
    <property type="entry name" value="Ribonuclease Inhibitor"/>
    <property type="match status" value="1"/>
</dbReference>
<proteinExistence type="predicted"/>
<keyword evidence="2" id="KW-1185">Reference proteome</keyword>
<organism evidence="1 2">
    <name type="scientific">Zasmidium cellare ATCC 36951</name>
    <dbReference type="NCBI Taxonomy" id="1080233"/>
    <lineage>
        <taxon>Eukaryota</taxon>
        <taxon>Fungi</taxon>
        <taxon>Dikarya</taxon>
        <taxon>Ascomycota</taxon>
        <taxon>Pezizomycotina</taxon>
        <taxon>Dothideomycetes</taxon>
        <taxon>Dothideomycetidae</taxon>
        <taxon>Mycosphaerellales</taxon>
        <taxon>Mycosphaerellaceae</taxon>
        <taxon>Zasmidium</taxon>
    </lineage>
</organism>
<dbReference type="Proteomes" id="UP000799537">
    <property type="component" value="Unassembled WGS sequence"/>
</dbReference>
<accession>A0A6A6CS28</accession>
<dbReference type="RefSeq" id="XP_033670780.1">
    <property type="nucleotide sequence ID" value="XM_033805326.1"/>
</dbReference>
<reference evidence="1" key="1">
    <citation type="journal article" date="2020" name="Stud. Mycol.">
        <title>101 Dothideomycetes genomes: a test case for predicting lifestyles and emergence of pathogens.</title>
        <authorList>
            <person name="Haridas S."/>
            <person name="Albert R."/>
            <person name="Binder M."/>
            <person name="Bloem J."/>
            <person name="Labutti K."/>
            <person name="Salamov A."/>
            <person name="Andreopoulos B."/>
            <person name="Baker S."/>
            <person name="Barry K."/>
            <person name="Bills G."/>
            <person name="Bluhm B."/>
            <person name="Cannon C."/>
            <person name="Castanera R."/>
            <person name="Culley D."/>
            <person name="Daum C."/>
            <person name="Ezra D."/>
            <person name="Gonzalez J."/>
            <person name="Henrissat B."/>
            <person name="Kuo A."/>
            <person name="Liang C."/>
            <person name="Lipzen A."/>
            <person name="Lutzoni F."/>
            <person name="Magnuson J."/>
            <person name="Mondo S."/>
            <person name="Nolan M."/>
            <person name="Ohm R."/>
            <person name="Pangilinan J."/>
            <person name="Park H.-J."/>
            <person name="Ramirez L."/>
            <person name="Alfaro M."/>
            <person name="Sun H."/>
            <person name="Tritt A."/>
            <person name="Yoshinaga Y."/>
            <person name="Zwiers L.-H."/>
            <person name="Turgeon B."/>
            <person name="Goodwin S."/>
            <person name="Spatafora J."/>
            <person name="Crous P."/>
            <person name="Grigoriev I."/>
        </authorList>
    </citation>
    <scope>NUCLEOTIDE SEQUENCE</scope>
    <source>
        <strain evidence="1">ATCC 36951</strain>
    </source>
</reference>
<protein>
    <recommendedName>
        <fullName evidence="3">F-box domain-containing protein</fullName>
    </recommendedName>
</protein>
<dbReference type="InterPro" id="IPR032675">
    <property type="entry name" value="LRR_dom_sf"/>
</dbReference>
<evidence type="ECO:0000313" key="2">
    <source>
        <dbReference type="Proteomes" id="UP000799537"/>
    </source>
</evidence>
<dbReference type="SUPFAM" id="SSF52047">
    <property type="entry name" value="RNI-like"/>
    <property type="match status" value="1"/>
</dbReference>
<dbReference type="OrthoDB" id="10681280at2759"/>
<dbReference type="AlphaFoldDB" id="A0A6A6CS28"/>